<protein>
    <submittedName>
        <fullName evidence="1">Uncharacterized protein</fullName>
    </submittedName>
</protein>
<dbReference type="RefSeq" id="WP_209619507.1">
    <property type="nucleotide sequence ID" value="NZ_JAGJRS010000018.1"/>
</dbReference>
<dbReference type="Proteomes" id="UP000823790">
    <property type="component" value="Unassembled WGS sequence"/>
</dbReference>
<proteinExistence type="predicted"/>
<dbReference type="EMBL" id="JAGJRS010000018">
    <property type="protein sequence ID" value="MBP1474544.1"/>
    <property type="molecule type" value="Genomic_DNA"/>
</dbReference>
<sequence length="128" mass="14464">MSSLPPFPQPGTVLWAMDVDLERDVFRSGAASKPNVEYLRFVDLGIADQEGRIPEDQVDRFMVDPGQGISLFLERMIPQGLVLMDAADWKAADKKRQKKIHWWGIDQKRPVPSGLQRCTTASRPDTAR</sequence>
<evidence type="ECO:0000313" key="1">
    <source>
        <dbReference type="EMBL" id="MBP1474544.1"/>
    </source>
</evidence>
<name>A0ABS4DNA3_9GAMM</name>
<comment type="caution">
    <text evidence="1">The sequence shown here is derived from an EMBL/GenBank/DDBJ whole genome shotgun (WGS) entry which is preliminary data.</text>
</comment>
<reference evidence="1 2" key="1">
    <citation type="submission" date="2021-04" db="EMBL/GenBank/DDBJ databases">
        <authorList>
            <person name="Huq M.A."/>
        </authorList>
    </citation>
    <scope>NUCLEOTIDE SEQUENCE [LARGE SCALE GENOMIC DNA]</scope>
    <source>
        <strain evidence="1 2">MAH-13</strain>
    </source>
</reference>
<accession>A0ABS4DNA3</accession>
<gene>
    <name evidence="1" type="ORF">J7I44_09530</name>
</gene>
<evidence type="ECO:0000313" key="2">
    <source>
        <dbReference type="Proteomes" id="UP000823790"/>
    </source>
</evidence>
<organism evidence="1 2">
    <name type="scientific">Frateuria flava</name>
    <dbReference type="NCBI Taxonomy" id="2821489"/>
    <lineage>
        <taxon>Bacteria</taxon>
        <taxon>Pseudomonadati</taxon>
        <taxon>Pseudomonadota</taxon>
        <taxon>Gammaproteobacteria</taxon>
        <taxon>Lysobacterales</taxon>
        <taxon>Rhodanobacteraceae</taxon>
        <taxon>Frateuria</taxon>
    </lineage>
</organism>
<keyword evidence="2" id="KW-1185">Reference proteome</keyword>